<dbReference type="EMBL" id="IACM01175938">
    <property type="protein sequence ID" value="LAB44396.1"/>
    <property type="molecule type" value="Transcribed_RNA"/>
</dbReference>
<evidence type="ECO:0000259" key="4">
    <source>
        <dbReference type="Pfam" id="PF04003"/>
    </source>
</evidence>
<dbReference type="PANTHER" id="PTHR19858:SF0">
    <property type="entry name" value="PERIODIC TRYPTOPHAN PROTEIN 2 HOMOLOG"/>
    <property type="match status" value="1"/>
</dbReference>
<dbReference type="GO" id="GO:0000028">
    <property type="term" value="P:ribosomal small subunit assembly"/>
    <property type="evidence" value="ECO:0007669"/>
    <property type="project" value="TreeGrafter"/>
</dbReference>
<name>A0A2D4NHG6_9SAUR</name>
<dbReference type="GO" id="GO:0032040">
    <property type="term" value="C:small-subunit processome"/>
    <property type="evidence" value="ECO:0007669"/>
    <property type="project" value="TreeGrafter"/>
</dbReference>
<protein>
    <recommendedName>
        <fullName evidence="4">Small-subunit processome Utp12 domain-containing protein</fullName>
    </recommendedName>
</protein>
<feature type="compositionally biased region" description="Basic and acidic residues" evidence="3">
    <location>
        <begin position="202"/>
        <end position="215"/>
    </location>
</feature>
<dbReference type="InterPro" id="IPR027145">
    <property type="entry name" value="PWP2"/>
</dbReference>
<reference evidence="5" key="1">
    <citation type="submission" date="2017-07" db="EMBL/GenBank/DDBJ databases">
        <authorList>
            <person name="Mikheyev A."/>
            <person name="Grau M."/>
        </authorList>
    </citation>
    <scope>NUCLEOTIDE SEQUENCE</scope>
    <source>
        <tissue evidence="5">Venom_gland</tissue>
    </source>
</reference>
<feature type="region of interest" description="Disordered" evidence="3">
    <location>
        <begin position="202"/>
        <end position="230"/>
    </location>
</feature>
<organism evidence="5">
    <name type="scientific">Micrurus spixii</name>
    <name type="common">Amazon coral snake</name>
    <dbReference type="NCBI Taxonomy" id="129469"/>
    <lineage>
        <taxon>Eukaryota</taxon>
        <taxon>Metazoa</taxon>
        <taxon>Chordata</taxon>
        <taxon>Craniata</taxon>
        <taxon>Vertebrata</taxon>
        <taxon>Euteleostomi</taxon>
        <taxon>Lepidosauria</taxon>
        <taxon>Squamata</taxon>
        <taxon>Bifurcata</taxon>
        <taxon>Unidentata</taxon>
        <taxon>Episquamata</taxon>
        <taxon>Toxicofera</taxon>
        <taxon>Serpentes</taxon>
        <taxon>Colubroidea</taxon>
        <taxon>Elapidae</taxon>
        <taxon>Elapinae</taxon>
        <taxon>Micrurus</taxon>
    </lineage>
</organism>
<dbReference type="GO" id="GO:0000462">
    <property type="term" value="P:maturation of SSU-rRNA from tricistronic rRNA transcript (SSU-rRNA, 5.8S rRNA, LSU-rRNA)"/>
    <property type="evidence" value="ECO:0007669"/>
    <property type="project" value="TreeGrafter"/>
</dbReference>
<evidence type="ECO:0000256" key="1">
    <source>
        <dbReference type="ARBA" id="ARBA00022574"/>
    </source>
</evidence>
<feature type="domain" description="Small-subunit processome Utp12" evidence="4">
    <location>
        <begin position="87"/>
        <end position="192"/>
    </location>
</feature>
<dbReference type="PANTHER" id="PTHR19858">
    <property type="entry name" value="WD40 REPEAT PROTEIN"/>
    <property type="match status" value="1"/>
</dbReference>
<proteinExistence type="predicted"/>
<evidence type="ECO:0000256" key="2">
    <source>
        <dbReference type="ARBA" id="ARBA00022737"/>
    </source>
</evidence>
<evidence type="ECO:0000313" key="5">
    <source>
        <dbReference type="EMBL" id="LAB44396.1"/>
    </source>
</evidence>
<evidence type="ECO:0000256" key="3">
    <source>
        <dbReference type="SAM" id="MobiDB-lite"/>
    </source>
</evidence>
<sequence>MLLFAFFSGDMSSRHFKPEIRVTCLRFSPTGRNWAATTTEGLLIYSLDSSLTFDPFDLEIDITPRNIRKVLYQKEYTKAIVMAFRLNEKKMIQEVLETVPYDEIDIVCSSLPDLYIEKVLEFLASCFEKSRHLEFYLMWTQKLLMLHGCKLKTRSEKLLPIVQFLQKSIQKHFEDLSKLCDWNCYNMKYILSISQQRGMKRRAEDSEHNGLKNLEDSSSEDFMEESAVHL</sequence>
<dbReference type="GO" id="GO:0034388">
    <property type="term" value="C:Pwp2p-containing subcomplex of 90S preribosome"/>
    <property type="evidence" value="ECO:0007669"/>
    <property type="project" value="TreeGrafter"/>
</dbReference>
<accession>A0A2D4NHG6</accession>
<dbReference type="InterPro" id="IPR007148">
    <property type="entry name" value="SSU_processome_Utp12"/>
</dbReference>
<reference evidence="5" key="2">
    <citation type="submission" date="2017-11" db="EMBL/GenBank/DDBJ databases">
        <title>Coralsnake Venomics: Analyses of Venom Gland Transcriptomes and Proteomes of Six Brazilian Taxa.</title>
        <authorList>
            <person name="Aird S.D."/>
            <person name="Jorge da Silva N."/>
            <person name="Qiu L."/>
            <person name="Villar-Briones A."/>
            <person name="Aparecida-Saddi V."/>
            <person name="Campos-Telles M.P."/>
            <person name="Grau M."/>
            <person name="Mikheyev A.S."/>
        </authorList>
    </citation>
    <scope>NUCLEOTIDE SEQUENCE</scope>
    <source>
        <tissue evidence="5">Venom_gland</tissue>
    </source>
</reference>
<dbReference type="AlphaFoldDB" id="A0A2D4NHG6"/>
<dbReference type="Pfam" id="PF04003">
    <property type="entry name" value="Utp12"/>
    <property type="match status" value="1"/>
</dbReference>
<keyword evidence="2" id="KW-0677">Repeat</keyword>
<keyword evidence="1" id="KW-0853">WD repeat</keyword>